<dbReference type="AlphaFoldDB" id="A0A4U5PKR6"/>
<gene>
    <name evidence="3" type="ORF">D5086_0000212270</name>
</gene>
<dbReference type="PANTHER" id="PTHR33978:SF4">
    <property type="entry name" value="SERINE_THREONINE-KINASE"/>
    <property type="match status" value="1"/>
</dbReference>
<evidence type="ECO:0000256" key="1">
    <source>
        <dbReference type="SAM" id="Coils"/>
    </source>
</evidence>
<feature type="coiled-coil region" evidence="1">
    <location>
        <begin position="46"/>
        <end position="74"/>
    </location>
</feature>
<comment type="caution">
    <text evidence="3">The sequence shown here is derived from an EMBL/GenBank/DDBJ whole genome shotgun (WGS) entry which is preliminary data.</text>
</comment>
<name>A0A4U5PKR6_POPAL</name>
<organism evidence="3">
    <name type="scientific">Populus alba</name>
    <name type="common">White poplar</name>
    <dbReference type="NCBI Taxonomy" id="43335"/>
    <lineage>
        <taxon>Eukaryota</taxon>
        <taxon>Viridiplantae</taxon>
        <taxon>Streptophyta</taxon>
        <taxon>Embryophyta</taxon>
        <taxon>Tracheophyta</taxon>
        <taxon>Spermatophyta</taxon>
        <taxon>Magnoliopsida</taxon>
        <taxon>eudicotyledons</taxon>
        <taxon>Gunneridae</taxon>
        <taxon>Pentapetalae</taxon>
        <taxon>rosids</taxon>
        <taxon>fabids</taxon>
        <taxon>Malpighiales</taxon>
        <taxon>Salicaceae</taxon>
        <taxon>Saliceae</taxon>
        <taxon>Populus</taxon>
    </lineage>
</organism>
<reference evidence="3" key="1">
    <citation type="submission" date="2018-10" db="EMBL/GenBank/DDBJ databases">
        <title>Population genomic analysis revealed the cold adaptation of white poplar.</title>
        <authorList>
            <person name="Liu Y.-J."/>
        </authorList>
    </citation>
    <scope>NUCLEOTIDE SEQUENCE [LARGE SCALE GENOMIC DNA]</scope>
    <source>
        <strain evidence="3">PAL-ZL1</strain>
    </source>
</reference>
<keyword evidence="2" id="KW-0812">Transmembrane</keyword>
<dbReference type="STRING" id="43335.A0A4U5PKR6"/>
<evidence type="ECO:0000256" key="2">
    <source>
        <dbReference type="SAM" id="Phobius"/>
    </source>
</evidence>
<feature type="transmembrane region" description="Helical" evidence="2">
    <location>
        <begin position="12"/>
        <end position="31"/>
    </location>
</feature>
<protein>
    <submittedName>
        <fullName evidence="3">Uncharacterized protein</fullName>
    </submittedName>
</protein>
<dbReference type="PANTHER" id="PTHR33978">
    <property type="entry name" value="SERINE/THREONINE-KINASE"/>
    <property type="match status" value="1"/>
</dbReference>
<accession>A0A4U5PKR6</accession>
<keyword evidence="2" id="KW-0472">Membrane</keyword>
<keyword evidence="2" id="KW-1133">Transmembrane helix</keyword>
<proteinExistence type="predicted"/>
<dbReference type="EMBL" id="RCHU01000718">
    <property type="protein sequence ID" value="TKR97582.1"/>
    <property type="molecule type" value="Genomic_DNA"/>
</dbReference>
<sequence>MEDGEFNGPCVKAVKIVALAFFSVILIPFDLSHPLRLYFASYSCLMEKVQGKNKRQEQKQNQNQNQKNLQANNKALVWDCGSSLYDSFELKSFERQLDSAINSRTLSMPHFHDRQVLTPPPPPPKKLSKISRSLNKFLKSMFKSKQNSSTMFRVQERLQDEYHVIYDKSGALTTIPEAPEIDFGGFSPEINSLVRKTVSDRFTAASIGIS</sequence>
<evidence type="ECO:0000313" key="3">
    <source>
        <dbReference type="EMBL" id="TKR97582.1"/>
    </source>
</evidence>
<keyword evidence="1" id="KW-0175">Coiled coil</keyword>